<dbReference type="GO" id="GO:0016042">
    <property type="term" value="P:lipid catabolic process"/>
    <property type="evidence" value="ECO:0007669"/>
    <property type="project" value="InterPro"/>
</dbReference>
<dbReference type="InterPro" id="IPR005152">
    <property type="entry name" value="Lipase_secreted"/>
</dbReference>
<organism evidence="3 4">
    <name type="scientific">Gluconobacter albidus</name>
    <dbReference type="NCBI Taxonomy" id="318683"/>
    <lineage>
        <taxon>Bacteria</taxon>
        <taxon>Pseudomonadati</taxon>
        <taxon>Pseudomonadota</taxon>
        <taxon>Alphaproteobacteria</taxon>
        <taxon>Acetobacterales</taxon>
        <taxon>Acetobacteraceae</taxon>
        <taxon>Gluconobacter</taxon>
    </lineage>
</organism>
<dbReference type="PANTHER" id="PTHR34853:SF1">
    <property type="entry name" value="LIPASE 5"/>
    <property type="match status" value="1"/>
</dbReference>
<reference evidence="3 4" key="2">
    <citation type="submission" date="2015-06" db="EMBL/GenBank/DDBJ databases">
        <title>Improved classification and identification of acetic acid bacteria using matrix-assisted laser desorption/ionization time-of-flight mass spectrometry; Gluconobacter nephelii and Gluconobacter uchimurae are later heterotypic synonyms of Gluconobacter japonicus and Gluconobacter oxydans, respectively.</title>
        <authorList>
            <person name="Li L."/>
            <person name="Cleenwerck I."/>
            <person name="De Vuyst L."/>
            <person name="Vandamme P."/>
        </authorList>
    </citation>
    <scope>NUCLEOTIDE SEQUENCE [LARGE SCALE GENOMIC DNA]</scope>
    <source>
        <strain evidence="3 4">LMG 1356</strain>
    </source>
</reference>
<evidence type="ECO:0000313" key="5">
    <source>
        <dbReference type="Proteomes" id="UP001156672"/>
    </source>
</evidence>
<dbReference type="RefSeq" id="WP_062033319.1">
    <property type="nucleotide sequence ID" value="NZ_BEWL01000001.1"/>
</dbReference>
<reference evidence="5" key="3">
    <citation type="journal article" date="2019" name="Int. J. Syst. Evol. Microbiol.">
        <title>The Global Catalogue of Microorganisms (GCM) 10K type strain sequencing project: providing services to taxonomists for standard genome sequencing and annotation.</title>
        <authorList>
            <consortium name="The Broad Institute Genomics Platform"/>
            <consortium name="The Broad Institute Genome Sequencing Center for Infectious Disease"/>
            <person name="Wu L."/>
            <person name="Ma J."/>
        </authorList>
    </citation>
    <scope>NUCLEOTIDE SEQUENCE [LARGE SCALE GENOMIC DNA]</scope>
    <source>
        <strain evidence="5">NBRC 3250</strain>
    </source>
</reference>
<protein>
    <submittedName>
        <fullName evidence="2">Lipase</fullName>
    </submittedName>
    <submittedName>
        <fullName evidence="3">Signal peptide-containing protein</fullName>
    </submittedName>
</protein>
<accession>A0AAW3QSC2</accession>
<keyword evidence="5" id="KW-1185">Reference proteome</keyword>
<dbReference type="EMBL" id="LHZN01000146">
    <property type="protein sequence ID" value="KXV36524.1"/>
    <property type="molecule type" value="Genomic_DNA"/>
</dbReference>
<dbReference type="Pfam" id="PF03583">
    <property type="entry name" value="LIP"/>
    <property type="match status" value="1"/>
</dbReference>
<evidence type="ECO:0000313" key="4">
    <source>
        <dbReference type="Proteomes" id="UP000075682"/>
    </source>
</evidence>
<dbReference type="EMBL" id="BSNW01000006">
    <property type="protein sequence ID" value="GLQ68252.1"/>
    <property type="molecule type" value="Genomic_DNA"/>
</dbReference>
<name>A0AAW3QSC2_9PROT</name>
<evidence type="ECO:0000313" key="2">
    <source>
        <dbReference type="EMBL" id="GLQ68252.1"/>
    </source>
</evidence>
<keyword evidence="1" id="KW-0732">Signal</keyword>
<dbReference type="SUPFAM" id="SSF53474">
    <property type="entry name" value="alpha/beta-Hydrolases"/>
    <property type="match status" value="1"/>
</dbReference>
<dbReference type="Gene3D" id="3.40.50.1820">
    <property type="entry name" value="alpha/beta hydrolase"/>
    <property type="match status" value="1"/>
</dbReference>
<dbReference type="Proteomes" id="UP000075682">
    <property type="component" value="Unassembled WGS sequence"/>
</dbReference>
<evidence type="ECO:0000313" key="3">
    <source>
        <dbReference type="EMBL" id="KXV36524.1"/>
    </source>
</evidence>
<proteinExistence type="predicted"/>
<dbReference type="AlphaFoldDB" id="A0AAW3QSC2"/>
<comment type="caution">
    <text evidence="3">The sequence shown here is derived from an EMBL/GenBank/DDBJ whole genome shotgun (WGS) entry which is preliminary data.</text>
</comment>
<feature type="chain" id="PRO_5043374582" evidence="1">
    <location>
        <begin position="30"/>
        <end position="397"/>
    </location>
</feature>
<gene>
    <name evidence="3" type="ORF">AD941_14290</name>
    <name evidence="2" type="ORF">GCM10007866_07000</name>
</gene>
<dbReference type="PIRSF" id="PIRSF029171">
    <property type="entry name" value="Esterase_LipA"/>
    <property type="match status" value="1"/>
</dbReference>
<feature type="signal peptide" evidence="1">
    <location>
        <begin position="1"/>
        <end position="29"/>
    </location>
</feature>
<reference evidence="2" key="4">
    <citation type="submission" date="2023-01" db="EMBL/GenBank/DDBJ databases">
        <title>Draft genome sequence of Gluconobacter albidus strain NBRC 3250.</title>
        <authorList>
            <person name="Sun Q."/>
            <person name="Mori K."/>
        </authorList>
    </citation>
    <scope>NUCLEOTIDE SEQUENCE</scope>
    <source>
        <strain evidence="2">NBRC 3250</strain>
    </source>
</reference>
<dbReference type="PANTHER" id="PTHR34853">
    <property type="match status" value="1"/>
</dbReference>
<sequence>MPLPLLRKFAPLLASTALCIGTLASAAHAAAPSGVQKPGTITASAPLAAALGLPDAGRALRITYLSTNGITGKGLVPVTAEIILPPGPAPKDGWPIVAWAHGTVGVDDSCAPSLNPYSDRNSTYLTTWMKRGFAIVATDYQGLGGPGTHAYLDTRVEAYSVLDSVRAALTNVQGLQNKIMIVGQSQGGGAAVATAAYAPTYAPELDIRGTVATGAPYVTPELLGDLLKNAAHPDAGYSPLVDYVLYLATGLAGHDPHFRPEEAFTPKALPFYRKAAHECLTSLSQQTQAAGLTLHNTLQPTFLKAISPALKGMEFPTLKLAQPLFTGTGTEDRDVPPALQLGLVKAACAAGSLVQAHLYKGLNHSETVNGSLADSAIFTNEVMTGQPVPPQCNPVPQ</sequence>
<dbReference type="GO" id="GO:0004806">
    <property type="term" value="F:triacylglycerol lipase activity"/>
    <property type="evidence" value="ECO:0007669"/>
    <property type="project" value="InterPro"/>
</dbReference>
<dbReference type="Proteomes" id="UP001156672">
    <property type="component" value="Unassembled WGS sequence"/>
</dbReference>
<dbReference type="InterPro" id="IPR029058">
    <property type="entry name" value="AB_hydrolase_fold"/>
</dbReference>
<evidence type="ECO:0000256" key="1">
    <source>
        <dbReference type="SAM" id="SignalP"/>
    </source>
</evidence>
<reference evidence="2" key="1">
    <citation type="journal article" date="2014" name="Int. J. Syst. Evol. Microbiol.">
        <title>Complete genome of a new Firmicutes species belonging to the dominant human colonic microbiota ('Ruminococcus bicirculans') reveals two chromosomes and a selective capacity to utilize plant glucans.</title>
        <authorList>
            <consortium name="NISC Comparative Sequencing Program"/>
            <person name="Wegmann U."/>
            <person name="Louis P."/>
            <person name="Goesmann A."/>
            <person name="Henrissat B."/>
            <person name="Duncan S.H."/>
            <person name="Flint H.J."/>
        </authorList>
    </citation>
    <scope>NUCLEOTIDE SEQUENCE</scope>
    <source>
        <strain evidence="2">NBRC 3250</strain>
    </source>
</reference>